<comment type="cofactor">
    <cofactor evidence="1">
        <name>[4Fe-4S] cluster</name>
        <dbReference type="ChEBI" id="CHEBI:49883"/>
    </cofactor>
</comment>
<organism evidence="4 5">
    <name type="scientific">Crassaminicella indica</name>
    <dbReference type="NCBI Taxonomy" id="2855394"/>
    <lineage>
        <taxon>Bacteria</taxon>
        <taxon>Bacillati</taxon>
        <taxon>Bacillota</taxon>
        <taxon>Clostridia</taxon>
        <taxon>Eubacteriales</taxon>
        <taxon>Clostridiaceae</taxon>
        <taxon>Crassaminicella</taxon>
    </lineage>
</organism>
<dbReference type="InterPro" id="IPR040084">
    <property type="entry name" value="GTPase_Obg"/>
</dbReference>
<accession>A0ABX8RF12</accession>
<dbReference type="InterPro" id="IPR007197">
    <property type="entry name" value="rSAM"/>
</dbReference>
<dbReference type="SFLD" id="SFLDG01067">
    <property type="entry name" value="SPASM/twitch_domain_containing"/>
    <property type="match status" value="1"/>
</dbReference>
<evidence type="ECO:0000259" key="3">
    <source>
        <dbReference type="PROSITE" id="PS51918"/>
    </source>
</evidence>
<feature type="domain" description="Radical SAM core" evidence="3">
    <location>
        <begin position="14"/>
        <end position="235"/>
    </location>
</feature>
<dbReference type="PANTHER" id="PTHR43787:SF11">
    <property type="entry name" value="UPF0026 PROTEIN SLR1464"/>
    <property type="match status" value="1"/>
</dbReference>
<name>A0ABX8RF12_9CLOT</name>
<keyword evidence="2" id="KW-0408">Iron</keyword>
<dbReference type="PROSITE" id="PS51918">
    <property type="entry name" value="RADICAL_SAM"/>
    <property type="match status" value="1"/>
</dbReference>
<keyword evidence="5" id="KW-1185">Reference proteome</keyword>
<gene>
    <name evidence="4" type="ORF">KVH43_05115</name>
</gene>
<reference evidence="4" key="1">
    <citation type="submission" date="2021-07" db="EMBL/GenBank/DDBJ databases">
        <title>Complete genome sequence of Crassaminicella sp. 143-21, isolated from a deep-sea hydrothermal vent.</title>
        <authorList>
            <person name="Li X."/>
        </authorList>
    </citation>
    <scope>NUCLEOTIDE SEQUENCE</scope>
    <source>
        <strain evidence="4">143-21</strain>
    </source>
</reference>
<keyword evidence="2" id="KW-0411">Iron-sulfur</keyword>
<dbReference type="SFLD" id="SFLDG01083">
    <property type="entry name" value="Uncharacterised_Radical_SAM_Su"/>
    <property type="match status" value="1"/>
</dbReference>
<dbReference type="Proteomes" id="UP000886818">
    <property type="component" value="Chromosome"/>
</dbReference>
<evidence type="ECO:0000313" key="5">
    <source>
        <dbReference type="Proteomes" id="UP000886818"/>
    </source>
</evidence>
<dbReference type="CDD" id="cd01335">
    <property type="entry name" value="Radical_SAM"/>
    <property type="match status" value="1"/>
</dbReference>
<keyword evidence="2" id="KW-0479">Metal-binding</keyword>
<keyword evidence="2" id="KW-0004">4Fe-4S</keyword>
<sequence length="308" mass="36036">MKTYQYLFGPVPSRRMGLSVGVSPIPRKYCNYSCIYCQLGRTNKLSNTRESFFEIEEILSEFKDYLKEEIKFDVVTIVGEGEPTLYKDLKELILGLKHLTKKPVAVITNGSLLYKKEVRSALYEADIVLPSLDAYDEESFKRIDRPFGKIKFQDVYDGLIIFSKEYKGQLWIETMMIKDINDDEASLLKMKNLLKKINYERLYINTPVRPPAEERVKPASKEAIERAVKSLGGISIDMLHSEGFFSEEKDDYMAILSIIKRHPMNQYEIDTFLKSRKCEKTEYIFEKLNNDKNVDVLDYKGYITYRYR</sequence>
<dbReference type="EMBL" id="CP078093">
    <property type="protein sequence ID" value="QXM07396.1"/>
    <property type="molecule type" value="Genomic_DNA"/>
</dbReference>
<evidence type="ECO:0000256" key="2">
    <source>
        <dbReference type="ARBA" id="ARBA00022485"/>
    </source>
</evidence>
<dbReference type="SMART" id="SM00729">
    <property type="entry name" value="Elp3"/>
    <property type="match status" value="1"/>
</dbReference>
<proteinExistence type="predicted"/>
<dbReference type="Pfam" id="PF04055">
    <property type="entry name" value="Radical_SAM"/>
    <property type="match status" value="1"/>
</dbReference>
<evidence type="ECO:0000313" key="4">
    <source>
        <dbReference type="EMBL" id="QXM07396.1"/>
    </source>
</evidence>
<evidence type="ECO:0000256" key="1">
    <source>
        <dbReference type="ARBA" id="ARBA00001966"/>
    </source>
</evidence>
<protein>
    <submittedName>
        <fullName evidence="4">Radical SAM protein</fullName>
    </submittedName>
</protein>
<dbReference type="PANTHER" id="PTHR43787">
    <property type="entry name" value="FEMO COFACTOR BIOSYNTHESIS PROTEIN NIFB-RELATED"/>
    <property type="match status" value="1"/>
</dbReference>
<dbReference type="SFLD" id="SFLDS00029">
    <property type="entry name" value="Radical_SAM"/>
    <property type="match status" value="1"/>
</dbReference>
<dbReference type="InterPro" id="IPR006638">
    <property type="entry name" value="Elp3/MiaA/NifB-like_rSAM"/>
</dbReference>